<comment type="similarity">
    <text evidence="1 7">Belongs to the DNA repair enzymes AP/ExoA family.</text>
</comment>
<dbReference type="GO" id="GO:0008081">
    <property type="term" value="F:phosphoric diester hydrolase activity"/>
    <property type="evidence" value="ECO:0007669"/>
    <property type="project" value="TreeGrafter"/>
</dbReference>
<evidence type="ECO:0000313" key="10">
    <source>
        <dbReference type="Proteomes" id="UP000708148"/>
    </source>
</evidence>
<dbReference type="Gene3D" id="3.60.10.10">
    <property type="entry name" value="Endonuclease/exonuclease/phosphatase"/>
    <property type="match status" value="1"/>
</dbReference>
<dbReference type="PANTHER" id="PTHR22748">
    <property type="entry name" value="AP ENDONUCLEASE"/>
    <property type="match status" value="1"/>
</dbReference>
<evidence type="ECO:0000256" key="4">
    <source>
        <dbReference type="ARBA" id="ARBA00022842"/>
    </source>
</evidence>
<dbReference type="GO" id="GO:0003906">
    <property type="term" value="F:DNA-(apurinic or apyrimidinic site) endonuclease activity"/>
    <property type="evidence" value="ECO:0007669"/>
    <property type="project" value="TreeGrafter"/>
</dbReference>
<evidence type="ECO:0000256" key="5">
    <source>
        <dbReference type="PIRSR" id="PIRSR604808-2"/>
    </source>
</evidence>
<evidence type="ECO:0000313" key="9">
    <source>
        <dbReference type="EMBL" id="CAD7702478.1"/>
    </source>
</evidence>
<evidence type="ECO:0000256" key="3">
    <source>
        <dbReference type="ARBA" id="ARBA00022801"/>
    </source>
</evidence>
<sequence>MPLRIVTWNVNGLRAISSKFGGVRRVLEALERCDVVCLQETKLTRSELDHDLAVVPDWESYFAFSRSRSGYSGVATFCRRGATVPSAAAGGFAGWQDCDDLDDLLPGELDALDSEGRCVMTDHGQFVLLNIYAPAITSTENMEQRMEFKVQWYEALHQRAASLVQHGRNVVIVGDFNVSLHPEDTVHRSFLMHLFLQLTYCYLCCMLCTVSATV</sequence>
<reference evidence="9" key="1">
    <citation type="submission" date="2020-12" db="EMBL/GenBank/DDBJ databases">
        <authorList>
            <person name="Iha C."/>
        </authorList>
    </citation>
    <scope>NUCLEOTIDE SEQUENCE</scope>
</reference>
<keyword evidence="7" id="KW-0227">DNA damage</keyword>
<dbReference type="GO" id="GO:0046872">
    <property type="term" value="F:metal ion binding"/>
    <property type="evidence" value="ECO:0007669"/>
    <property type="project" value="UniProtKB-KW"/>
</dbReference>
<dbReference type="EMBL" id="CAJHUC010001843">
    <property type="protein sequence ID" value="CAD7702478.1"/>
    <property type="molecule type" value="Genomic_DNA"/>
</dbReference>
<name>A0A8S1J5N1_9CHLO</name>
<accession>A0A8S1J5N1</accession>
<keyword evidence="4 5" id="KW-0460">Magnesium</keyword>
<dbReference type="InterPro" id="IPR005135">
    <property type="entry name" value="Endo/exonuclease/phosphatase"/>
</dbReference>
<dbReference type="InterPro" id="IPR036691">
    <property type="entry name" value="Endo/exonu/phosph_ase_sf"/>
</dbReference>
<feature type="domain" description="Endonuclease/exonuclease/phosphatase" evidence="8">
    <location>
        <begin position="6"/>
        <end position="187"/>
    </location>
</feature>
<feature type="binding site" evidence="5">
    <location>
        <position position="40"/>
    </location>
    <ligand>
        <name>Mg(2+)</name>
        <dbReference type="ChEBI" id="CHEBI:18420"/>
        <label>1</label>
    </ligand>
</feature>
<feature type="site" description="Transition state stabilizer" evidence="6">
    <location>
        <position position="177"/>
    </location>
</feature>
<evidence type="ECO:0000256" key="2">
    <source>
        <dbReference type="ARBA" id="ARBA00022723"/>
    </source>
</evidence>
<protein>
    <recommendedName>
        <fullName evidence="8">Endonuclease/exonuclease/phosphatase domain-containing protein</fullName>
    </recommendedName>
</protein>
<dbReference type="PROSITE" id="PS51435">
    <property type="entry name" value="AP_NUCLEASE_F1_4"/>
    <property type="match status" value="1"/>
</dbReference>
<comment type="caution">
    <text evidence="9">The sequence shown here is derived from an EMBL/GenBank/DDBJ whole genome shotgun (WGS) entry which is preliminary data.</text>
</comment>
<dbReference type="SUPFAM" id="SSF56219">
    <property type="entry name" value="DNase I-like"/>
    <property type="match status" value="1"/>
</dbReference>
<dbReference type="NCBIfam" id="TIGR00633">
    <property type="entry name" value="xth"/>
    <property type="match status" value="1"/>
</dbReference>
<feature type="binding site" evidence="5">
    <location>
        <position position="177"/>
    </location>
    <ligand>
        <name>Mg(2+)</name>
        <dbReference type="ChEBI" id="CHEBI:18420"/>
        <label>1</label>
    </ligand>
</feature>
<dbReference type="OrthoDB" id="391817at2759"/>
<comment type="cofactor">
    <cofactor evidence="5 7">
        <name>Mg(2+)</name>
        <dbReference type="ChEBI" id="CHEBI:18420"/>
    </cofactor>
    <cofactor evidence="5 7">
        <name>Mn(2+)</name>
        <dbReference type="ChEBI" id="CHEBI:29035"/>
    </cofactor>
    <text evidence="5 7">Probably binds two magnesium or manganese ions per subunit.</text>
</comment>
<proteinExistence type="inferred from homology"/>
<keyword evidence="7" id="KW-0234">DNA repair</keyword>
<dbReference type="PANTHER" id="PTHR22748:SF4">
    <property type="entry name" value="DNA-(APURINIC OR APYRIMIDINIC SITE) ENDONUCLEASE 2"/>
    <property type="match status" value="1"/>
</dbReference>
<feature type="binding site" evidence="5">
    <location>
        <position position="9"/>
    </location>
    <ligand>
        <name>Mg(2+)</name>
        <dbReference type="ChEBI" id="CHEBI:18420"/>
        <label>1</label>
    </ligand>
</feature>
<feature type="binding site" evidence="5">
    <location>
        <position position="175"/>
    </location>
    <ligand>
        <name>Mg(2+)</name>
        <dbReference type="ChEBI" id="CHEBI:18420"/>
        <label>1</label>
    </ligand>
</feature>
<evidence type="ECO:0000256" key="6">
    <source>
        <dbReference type="PIRSR" id="PIRSR604808-3"/>
    </source>
</evidence>
<dbReference type="GO" id="GO:0005634">
    <property type="term" value="C:nucleus"/>
    <property type="evidence" value="ECO:0007669"/>
    <property type="project" value="TreeGrafter"/>
</dbReference>
<dbReference type="Pfam" id="PF03372">
    <property type="entry name" value="Exo_endo_phos"/>
    <property type="match status" value="1"/>
</dbReference>
<dbReference type="InterPro" id="IPR004808">
    <property type="entry name" value="AP_endonuc_1"/>
</dbReference>
<dbReference type="GO" id="GO:0006284">
    <property type="term" value="P:base-excision repair"/>
    <property type="evidence" value="ECO:0007669"/>
    <property type="project" value="TreeGrafter"/>
</dbReference>
<dbReference type="GO" id="GO:0008311">
    <property type="term" value="F:double-stranded DNA 3'-5' DNA exonuclease activity"/>
    <property type="evidence" value="ECO:0007669"/>
    <property type="project" value="TreeGrafter"/>
</dbReference>
<evidence type="ECO:0000259" key="8">
    <source>
        <dbReference type="Pfam" id="PF03372"/>
    </source>
</evidence>
<keyword evidence="2 5" id="KW-0479">Metal-binding</keyword>
<keyword evidence="10" id="KW-1185">Reference proteome</keyword>
<evidence type="ECO:0000256" key="7">
    <source>
        <dbReference type="RuleBase" id="RU362131"/>
    </source>
</evidence>
<keyword evidence="5" id="KW-0464">Manganese</keyword>
<evidence type="ECO:0000256" key="1">
    <source>
        <dbReference type="ARBA" id="ARBA00007092"/>
    </source>
</evidence>
<dbReference type="AlphaFoldDB" id="A0A8S1J5N1"/>
<gene>
    <name evidence="9" type="ORF">OSTQU699_LOCUS7835</name>
</gene>
<keyword evidence="3" id="KW-0378">Hydrolase</keyword>
<dbReference type="Proteomes" id="UP000708148">
    <property type="component" value="Unassembled WGS sequence"/>
</dbReference>
<organism evidence="9 10">
    <name type="scientific">Ostreobium quekettii</name>
    <dbReference type="NCBI Taxonomy" id="121088"/>
    <lineage>
        <taxon>Eukaryota</taxon>
        <taxon>Viridiplantae</taxon>
        <taxon>Chlorophyta</taxon>
        <taxon>core chlorophytes</taxon>
        <taxon>Ulvophyceae</taxon>
        <taxon>TCBD clade</taxon>
        <taxon>Bryopsidales</taxon>
        <taxon>Ostreobineae</taxon>
        <taxon>Ostreobiaceae</taxon>
        <taxon>Ostreobium</taxon>
    </lineage>
</organism>